<reference evidence="1 2" key="1">
    <citation type="submission" date="2021-06" db="EMBL/GenBank/DDBJ databases">
        <title>Caerostris darwini draft genome.</title>
        <authorList>
            <person name="Kono N."/>
            <person name="Arakawa K."/>
        </authorList>
    </citation>
    <scope>NUCLEOTIDE SEQUENCE [LARGE SCALE GENOMIC DNA]</scope>
</reference>
<protein>
    <submittedName>
        <fullName evidence="1">Uncharacterized protein</fullName>
    </submittedName>
</protein>
<evidence type="ECO:0000313" key="1">
    <source>
        <dbReference type="EMBL" id="GIX87927.1"/>
    </source>
</evidence>
<keyword evidence="2" id="KW-1185">Reference proteome</keyword>
<sequence>MSNLKQGLSTLPRTHTTTVLTAASRRGVEAVRLSTALISNIDSHLGGMTVCFQLQVQLKSPINECRIDNESIFRCPFASFIYRSESGHLLLRRKERGIGRMGSRDMQK</sequence>
<name>A0AAV4NXZ1_9ARAC</name>
<organism evidence="1 2">
    <name type="scientific">Caerostris darwini</name>
    <dbReference type="NCBI Taxonomy" id="1538125"/>
    <lineage>
        <taxon>Eukaryota</taxon>
        <taxon>Metazoa</taxon>
        <taxon>Ecdysozoa</taxon>
        <taxon>Arthropoda</taxon>
        <taxon>Chelicerata</taxon>
        <taxon>Arachnida</taxon>
        <taxon>Araneae</taxon>
        <taxon>Araneomorphae</taxon>
        <taxon>Entelegynae</taxon>
        <taxon>Araneoidea</taxon>
        <taxon>Araneidae</taxon>
        <taxon>Caerostris</taxon>
    </lineage>
</organism>
<accession>A0AAV4NXZ1</accession>
<dbReference type="EMBL" id="BPLQ01002032">
    <property type="protein sequence ID" value="GIX87927.1"/>
    <property type="molecule type" value="Genomic_DNA"/>
</dbReference>
<dbReference type="AlphaFoldDB" id="A0AAV4NXZ1"/>
<evidence type="ECO:0000313" key="2">
    <source>
        <dbReference type="Proteomes" id="UP001054837"/>
    </source>
</evidence>
<proteinExistence type="predicted"/>
<comment type="caution">
    <text evidence="1">The sequence shown here is derived from an EMBL/GenBank/DDBJ whole genome shotgun (WGS) entry which is preliminary data.</text>
</comment>
<dbReference type="Proteomes" id="UP001054837">
    <property type="component" value="Unassembled WGS sequence"/>
</dbReference>
<gene>
    <name evidence="1" type="ORF">CDAR_437561</name>
</gene>